<evidence type="ECO:0000313" key="8">
    <source>
        <dbReference type="EMBL" id="CAB4291381.1"/>
    </source>
</evidence>
<evidence type="ECO:0000256" key="5">
    <source>
        <dbReference type="ARBA" id="ARBA00023002"/>
    </source>
</evidence>
<evidence type="ECO:0000256" key="3">
    <source>
        <dbReference type="ARBA" id="ARBA00013133"/>
    </source>
</evidence>
<name>A0A6J5VTN0_PRUAR</name>
<evidence type="ECO:0000256" key="6">
    <source>
        <dbReference type="ARBA" id="ARBA00023004"/>
    </source>
</evidence>
<dbReference type="AlphaFoldDB" id="A0A6J5VTN0"/>
<accession>A0A6J5VTN0</accession>
<dbReference type="GO" id="GO:0017172">
    <property type="term" value="F:cysteine dioxygenase activity"/>
    <property type="evidence" value="ECO:0007669"/>
    <property type="project" value="UniProtKB-EC"/>
</dbReference>
<dbReference type="EMBL" id="CAEKDK010000008">
    <property type="protein sequence ID" value="CAB4291381.1"/>
    <property type="molecule type" value="Genomic_DNA"/>
</dbReference>
<evidence type="ECO:0000256" key="1">
    <source>
        <dbReference type="ARBA" id="ARBA00001954"/>
    </source>
</evidence>
<evidence type="ECO:0000313" key="9">
    <source>
        <dbReference type="Proteomes" id="UP000507222"/>
    </source>
</evidence>
<dbReference type="GO" id="GO:0046872">
    <property type="term" value="F:metal ion binding"/>
    <property type="evidence" value="ECO:0007669"/>
    <property type="project" value="UniProtKB-KW"/>
</dbReference>
<evidence type="ECO:0000256" key="2">
    <source>
        <dbReference type="ARBA" id="ARBA00006622"/>
    </source>
</evidence>
<organism evidence="8 9">
    <name type="scientific">Prunus armeniaca</name>
    <name type="common">Apricot</name>
    <name type="synonym">Armeniaca vulgaris</name>
    <dbReference type="NCBI Taxonomy" id="36596"/>
    <lineage>
        <taxon>Eukaryota</taxon>
        <taxon>Viridiplantae</taxon>
        <taxon>Streptophyta</taxon>
        <taxon>Embryophyta</taxon>
        <taxon>Tracheophyta</taxon>
        <taxon>Spermatophyta</taxon>
        <taxon>Magnoliopsida</taxon>
        <taxon>eudicotyledons</taxon>
        <taxon>Gunneridae</taxon>
        <taxon>Pentapetalae</taxon>
        <taxon>rosids</taxon>
        <taxon>fabids</taxon>
        <taxon>Rosales</taxon>
        <taxon>Rosaceae</taxon>
        <taxon>Amygdaloideae</taxon>
        <taxon>Amygdaleae</taxon>
        <taxon>Prunus</taxon>
    </lineage>
</organism>
<sequence>MTVFSKVLYGSLHVKAYDWVEPPRKARNQITFQRGRKTALMNWSMFYAHDFHILRRRCRQKMTYYRNYLYTAFGK</sequence>
<dbReference type="InterPro" id="IPR012864">
    <property type="entry name" value="PCO/ADO"/>
</dbReference>
<evidence type="ECO:0000256" key="7">
    <source>
        <dbReference type="ARBA" id="ARBA00024284"/>
    </source>
</evidence>
<keyword evidence="5" id="KW-0560">Oxidoreductase</keyword>
<keyword evidence="4" id="KW-0479">Metal-binding</keyword>
<reference evidence="8 9" key="1">
    <citation type="submission" date="2020-05" db="EMBL/GenBank/DDBJ databases">
        <authorList>
            <person name="Campoy J."/>
            <person name="Schneeberger K."/>
            <person name="Spophaly S."/>
        </authorList>
    </citation>
    <scope>NUCLEOTIDE SEQUENCE [LARGE SCALE GENOMIC DNA]</scope>
    <source>
        <strain evidence="8">PruArmRojPasFocal</strain>
    </source>
</reference>
<dbReference type="Pfam" id="PF07847">
    <property type="entry name" value="PCO_ADO"/>
    <property type="match status" value="1"/>
</dbReference>
<evidence type="ECO:0000256" key="4">
    <source>
        <dbReference type="ARBA" id="ARBA00022723"/>
    </source>
</evidence>
<proteinExistence type="inferred from homology"/>
<comment type="cofactor">
    <cofactor evidence="1">
        <name>Fe(2+)</name>
        <dbReference type="ChEBI" id="CHEBI:29033"/>
    </cofactor>
</comment>
<gene>
    <name evidence="8" type="ORF">CURHAP_LOCUS51683</name>
</gene>
<keyword evidence="6" id="KW-0408">Iron</keyword>
<comment type="similarity">
    <text evidence="2">Belongs to the cysteine dioxygenase family.</text>
</comment>
<protein>
    <recommendedName>
        <fullName evidence="3">cysteine dioxygenase</fullName>
        <ecNumber evidence="3">1.13.11.20</ecNumber>
    </recommendedName>
</protein>
<comment type="catalytic activity">
    <reaction evidence="7">
        <text>L-cysteine + O2 = 3-sulfino-L-alanine + H(+)</text>
        <dbReference type="Rhea" id="RHEA:20441"/>
        <dbReference type="ChEBI" id="CHEBI:15378"/>
        <dbReference type="ChEBI" id="CHEBI:15379"/>
        <dbReference type="ChEBI" id="CHEBI:35235"/>
        <dbReference type="ChEBI" id="CHEBI:61085"/>
        <dbReference type="EC" id="1.13.11.20"/>
    </reaction>
    <physiologicalReaction direction="left-to-right" evidence="7">
        <dbReference type="Rhea" id="RHEA:20442"/>
    </physiologicalReaction>
</comment>
<dbReference type="Proteomes" id="UP000507222">
    <property type="component" value="Unassembled WGS sequence"/>
</dbReference>
<dbReference type="EC" id="1.13.11.20" evidence="3"/>